<feature type="region of interest" description="Disordered" evidence="1">
    <location>
        <begin position="52"/>
        <end position="71"/>
    </location>
</feature>
<evidence type="ECO:0000313" key="3">
    <source>
        <dbReference type="Proteomes" id="UP000479710"/>
    </source>
</evidence>
<evidence type="ECO:0000256" key="1">
    <source>
        <dbReference type="SAM" id="MobiDB-lite"/>
    </source>
</evidence>
<dbReference type="AlphaFoldDB" id="A0A6G1EUX1"/>
<feature type="compositionally biased region" description="Polar residues" evidence="1">
    <location>
        <begin position="131"/>
        <end position="156"/>
    </location>
</feature>
<reference evidence="2 3" key="1">
    <citation type="submission" date="2019-11" db="EMBL/GenBank/DDBJ databases">
        <title>Whole genome sequence of Oryza granulata.</title>
        <authorList>
            <person name="Li W."/>
        </authorList>
    </citation>
    <scope>NUCLEOTIDE SEQUENCE [LARGE SCALE GENOMIC DNA]</scope>
    <source>
        <strain evidence="3">cv. Menghai</strain>
        <tissue evidence="2">Leaf</tissue>
    </source>
</reference>
<feature type="region of interest" description="Disordered" evidence="1">
    <location>
        <begin position="106"/>
        <end position="156"/>
    </location>
</feature>
<organism evidence="2 3">
    <name type="scientific">Oryza meyeriana var. granulata</name>
    <dbReference type="NCBI Taxonomy" id="110450"/>
    <lineage>
        <taxon>Eukaryota</taxon>
        <taxon>Viridiplantae</taxon>
        <taxon>Streptophyta</taxon>
        <taxon>Embryophyta</taxon>
        <taxon>Tracheophyta</taxon>
        <taxon>Spermatophyta</taxon>
        <taxon>Magnoliopsida</taxon>
        <taxon>Liliopsida</taxon>
        <taxon>Poales</taxon>
        <taxon>Poaceae</taxon>
        <taxon>BOP clade</taxon>
        <taxon>Oryzoideae</taxon>
        <taxon>Oryzeae</taxon>
        <taxon>Oryzinae</taxon>
        <taxon>Oryza</taxon>
        <taxon>Oryza meyeriana</taxon>
    </lineage>
</organism>
<protein>
    <submittedName>
        <fullName evidence="2">Uncharacterized protein</fullName>
    </submittedName>
</protein>
<comment type="caution">
    <text evidence="2">The sequence shown here is derived from an EMBL/GenBank/DDBJ whole genome shotgun (WGS) entry which is preliminary data.</text>
</comment>
<keyword evidence="3" id="KW-1185">Reference proteome</keyword>
<gene>
    <name evidence="2" type="ORF">E2562_003260</name>
</gene>
<name>A0A6G1EUX1_9ORYZ</name>
<feature type="region of interest" description="Disordered" evidence="1">
    <location>
        <begin position="1"/>
        <end position="41"/>
    </location>
</feature>
<evidence type="ECO:0000313" key="2">
    <source>
        <dbReference type="EMBL" id="KAF0928448.1"/>
    </source>
</evidence>
<dbReference type="Proteomes" id="UP000479710">
    <property type="component" value="Unassembled WGS sequence"/>
</dbReference>
<proteinExistence type="predicted"/>
<sequence>MEPPQAADSVAVSIGDKDTSMSADQPVDTMEPTSSQASDLPVQIVVIPAAKAGSDGAETGQQADLAEAHDATAGQDDIVDMPPLVSVQPDIGPTDIPFVETVPVAAPNAQPQDPNAMVHGNAPEHGVPFVQRQSGDTAGASSPSVDQEQAEYNTFT</sequence>
<accession>A0A6G1EUX1</accession>
<dbReference type="EMBL" id="SPHZ02000002">
    <property type="protein sequence ID" value="KAF0928448.1"/>
    <property type="molecule type" value="Genomic_DNA"/>
</dbReference>
<feature type="compositionally biased region" description="Low complexity" evidence="1">
    <location>
        <begin position="106"/>
        <end position="116"/>
    </location>
</feature>